<dbReference type="RefSeq" id="WP_379978569.1">
    <property type="nucleotide sequence ID" value="NZ_JBHSFV010000005.1"/>
</dbReference>
<reference evidence="5" key="1">
    <citation type="journal article" date="2019" name="Int. J. Syst. Evol. Microbiol.">
        <title>The Global Catalogue of Microorganisms (GCM) 10K type strain sequencing project: providing services to taxonomists for standard genome sequencing and annotation.</title>
        <authorList>
            <consortium name="The Broad Institute Genomics Platform"/>
            <consortium name="The Broad Institute Genome Sequencing Center for Infectious Disease"/>
            <person name="Wu L."/>
            <person name="Ma J."/>
        </authorList>
    </citation>
    <scope>NUCLEOTIDE SEQUENCE [LARGE SCALE GENOMIC DNA]</scope>
    <source>
        <strain evidence="5">YJ-61-S</strain>
    </source>
</reference>
<evidence type="ECO:0000313" key="5">
    <source>
        <dbReference type="Proteomes" id="UP001596043"/>
    </source>
</evidence>
<evidence type="ECO:0000256" key="1">
    <source>
        <dbReference type="SAM" id="MobiDB-lite"/>
    </source>
</evidence>
<dbReference type="EMBL" id="JBHSFV010000005">
    <property type="protein sequence ID" value="MFC4634347.1"/>
    <property type="molecule type" value="Genomic_DNA"/>
</dbReference>
<gene>
    <name evidence="4" type="ORF">ACFO3O_10545</name>
</gene>
<organism evidence="4 5">
    <name type="scientific">Dokdonia ponticola</name>
    <dbReference type="NCBI Taxonomy" id="2041041"/>
    <lineage>
        <taxon>Bacteria</taxon>
        <taxon>Pseudomonadati</taxon>
        <taxon>Bacteroidota</taxon>
        <taxon>Flavobacteriia</taxon>
        <taxon>Flavobacteriales</taxon>
        <taxon>Flavobacteriaceae</taxon>
        <taxon>Dokdonia</taxon>
    </lineage>
</organism>
<keyword evidence="5" id="KW-1185">Reference proteome</keyword>
<comment type="caution">
    <text evidence="4">The sequence shown here is derived from an EMBL/GenBank/DDBJ whole genome shotgun (WGS) entry which is preliminary data.</text>
</comment>
<feature type="chain" id="PRO_5045809915" evidence="2">
    <location>
        <begin position="20"/>
        <end position="239"/>
    </location>
</feature>
<feature type="compositionally biased region" description="Polar residues" evidence="1">
    <location>
        <begin position="223"/>
        <end position="239"/>
    </location>
</feature>
<evidence type="ECO:0000256" key="2">
    <source>
        <dbReference type="SAM" id="SignalP"/>
    </source>
</evidence>
<proteinExistence type="predicted"/>
<protein>
    <submittedName>
        <fullName evidence="4">Head GIN domain-containing protein</fullName>
    </submittedName>
</protein>
<name>A0ABV9HX09_9FLAO</name>
<dbReference type="PANTHER" id="PTHR39200:SF1">
    <property type="entry name" value="AUTO-TRANSPORTER ADHESIN HEAD GIN DOMAIN-CONTAINING PROTEIN-RELATED"/>
    <property type="match status" value="1"/>
</dbReference>
<feature type="signal peptide" evidence="2">
    <location>
        <begin position="1"/>
        <end position="19"/>
    </location>
</feature>
<evidence type="ECO:0000259" key="3">
    <source>
        <dbReference type="Pfam" id="PF10988"/>
    </source>
</evidence>
<dbReference type="Proteomes" id="UP001596043">
    <property type="component" value="Unassembled WGS sequence"/>
</dbReference>
<evidence type="ECO:0000313" key="4">
    <source>
        <dbReference type="EMBL" id="MFC4634347.1"/>
    </source>
</evidence>
<feature type="region of interest" description="Disordered" evidence="1">
    <location>
        <begin position="214"/>
        <end position="239"/>
    </location>
</feature>
<dbReference type="InterPro" id="IPR021255">
    <property type="entry name" value="DUF2807"/>
</dbReference>
<sequence>MKKVITICLIVVSALQVQAQWWGKGEKGNGNITTITRSVGSYDEVNVGGSFDVELVAGKEGTITIQGDSNLMEYIVTEVRGNALKIKVENNKNIRPSKKIRITVPFEELDEVTLAGSGNMWNKDVIKTTNFKTSVAGSGDLTLKLDASSVDASVAGSGDLTLTGNSRDIDVSVAGSGEVHAKELRAENASVSVAGSGDISVYCSNSIRARVSGSGDVDYYGNPNKQDTKVSGSGNIKMH</sequence>
<dbReference type="Gene3D" id="2.160.20.120">
    <property type="match status" value="1"/>
</dbReference>
<accession>A0ABV9HX09</accession>
<keyword evidence="2" id="KW-0732">Signal</keyword>
<dbReference type="PANTHER" id="PTHR39200">
    <property type="entry name" value="HYPOTHETICAL EXPORTED PROTEIN"/>
    <property type="match status" value="1"/>
</dbReference>
<dbReference type="Pfam" id="PF10988">
    <property type="entry name" value="DUF2807"/>
    <property type="match status" value="1"/>
</dbReference>
<feature type="domain" description="Putative auto-transporter adhesin head GIN" evidence="3">
    <location>
        <begin position="42"/>
        <end position="223"/>
    </location>
</feature>